<dbReference type="InterPro" id="IPR003439">
    <property type="entry name" value="ABC_transporter-like_ATP-bd"/>
</dbReference>
<dbReference type="AlphaFoldDB" id="A0A6J4VD51"/>
<dbReference type="Pfam" id="PF00005">
    <property type="entry name" value="ABC_tran"/>
    <property type="match status" value="1"/>
</dbReference>
<sequence>MLSDHFPTVVRDRETGLRPGPGAPDAAIIVEGLRKDFTHHGQTIPAVDGVSFAVPRRQLVAITGPSGCGKSTLLYLLGSLEKPTAGRVLVDGVDVGALRGRQENAFRRYKVGFVFQAFHLVPNLTALENVMLPMEFTGLAAPARRERARELLALVGIEPDRQSHRPGKLSGGQQQRVAIARALANDP</sequence>
<keyword evidence="2" id="KW-0067">ATP-binding</keyword>
<evidence type="ECO:0000256" key="1">
    <source>
        <dbReference type="ARBA" id="ARBA00022741"/>
    </source>
</evidence>
<evidence type="ECO:0000256" key="3">
    <source>
        <dbReference type="SAM" id="MobiDB-lite"/>
    </source>
</evidence>
<feature type="region of interest" description="Disordered" evidence="3">
    <location>
        <begin position="1"/>
        <end position="21"/>
    </location>
</feature>
<keyword evidence="1" id="KW-0547">Nucleotide-binding</keyword>
<dbReference type="PROSITE" id="PS50893">
    <property type="entry name" value="ABC_TRANSPORTER_2"/>
    <property type="match status" value="1"/>
</dbReference>
<evidence type="ECO:0000256" key="2">
    <source>
        <dbReference type="ARBA" id="ARBA00022840"/>
    </source>
</evidence>
<dbReference type="GO" id="GO:0016887">
    <property type="term" value="F:ATP hydrolysis activity"/>
    <property type="evidence" value="ECO:0007669"/>
    <property type="project" value="InterPro"/>
</dbReference>
<dbReference type="InterPro" id="IPR017871">
    <property type="entry name" value="ABC_transporter-like_CS"/>
</dbReference>
<evidence type="ECO:0000313" key="5">
    <source>
        <dbReference type="EMBL" id="CAA9572828.1"/>
    </source>
</evidence>
<feature type="non-terminal residue" evidence="5">
    <location>
        <position position="187"/>
    </location>
</feature>
<reference evidence="5" key="1">
    <citation type="submission" date="2020-02" db="EMBL/GenBank/DDBJ databases">
        <authorList>
            <person name="Meier V. D."/>
        </authorList>
    </citation>
    <scope>NUCLEOTIDE SEQUENCE</scope>
    <source>
        <strain evidence="5">AVDCRST_MAG88</strain>
    </source>
</reference>
<organism evidence="5">
    <name type="scientific">uncultured Thermomicrobiales bacterium</name>
    <dbReference type="NCBI Taxonomy" id="1645740"/>
    <lineage>
        <taxon>Bacteria</taxon>
        <taxon>Pseudomonadati</taxon>
        <taxon>Thermomicrobiota</taxon>
        <taxon>Thermomicrobia</taxon>
        <taxon>Thermomicrobiales</taxon>
        <taxon>environmental samples</taxon>
    </lineage>
</organism>
<dbReference type="GO" id="GO:0005524">
    <property type="term" value="F:ATP binding"/>
    <property type="evidence" value="ECO:0007669"/>
    <property type="project" value="UniProtKB-KW"/>
</dbReference>
<proteinExistence type="predicted"/>
<dbReference type="SUPFAM" id="SSF52540">
    <property type="entry name" value="P-loop containing nucleoside triphosphate hydrolases"/>
    <property type="match status" value="1"/>
</dbReference>
<protein>
    <recommendedName>
        <fullName evidence="4">ABC transporter domain-containing protein</fullName>
    </recommendedName>
</protein>
<evidence type="ECO:0000259" key="4">
    <source>
        <dbReference type="PROSITE" id="PS50893"/>
    </source>
</evidence>
<gene>
    <name evidence="5" type="ORF">AVDCRST_MAG88-2513</name>
</gene>
<dbReference type="PANTHER" id="PTHR24220:SF86">
    <property type="entry name" value="ABC TRANSPORTER ABCH.1"/>
    <property type="match status" value="1"/>
</dbReference>
<dbReference type="InterPro" id="IPR027417">
    <property type="entry name" value="P-loop_NTPase"/>
</dbReference>
<dbReference type="PROSITE" id="PS00211">
    <property type="entry name" value="ABC_TRANSPORTER_1"/>
    <property type="match status" value="1"/>
</dbReference>
<dbReference type="PANTHER" id="PTHR24220">
    <property type="entry name" value="IMPORT ATP-BINDING PROTEIN"/>
    <property type="match status" value="1"/>
</dbReference>
<feature type="domain" description="ABC transporter" evidence="4">
    <location>
        <begin position="28"/>
        <end position="187"/>
    </location>
</feature>
<dbReference type="GO" id="GO:0022857">
    <property type="term" value="F:transmembrane transporter activity"/>
    <property type="evidence" value="ECO:0007669"/>
    <property type="project" value="TreeGrafter"/>
</dbReference>
<accession>A0A6J4VD51</accession>
<dbReference type="InterPro" id="IPR015854">
    <property type="entry name" value="ABC_transpr_LolD-like"/>
</dbReference>
<name>A0A6J4VD51_9BACT</name>
<dbReference type="Gene3D" id="3.40.50.300">
    <property type="entry name" value="P-loop containing nucleotide triphosphate hydrolases"/>
    <property type="match status" value="1"/>
</dbReference>
<dbReference type="GO" id="GO:0005886">
    <property type="term" value="C:plasma membrane"/>
    <property type="evidence" value="ECO:0007669"/>
    <property type="project" value="TreeGrafter"/>
</dbReference>
<dbReference type="EMBL" id="CADCWM010000626">
    <property type="protein sequence ID" value="CAA9572828.1"/>
    <property type="molecule type" value="Genomic_DNA"/>
</dbReference>